<sequence>MDVENFIDQDSEYCCEDESEKLITKRSSSPSLSDLTKYDLENIRKDKKIYSSRFNISENRELHQLPLLKNCPPNDIEKLLIQKIRQCCVVFDFFTDPLSDLKWKEIKKKIYPEMIIMFSMNLFRTLPPTSNIFTGNSYDPDEDEPNLEASWPHVQLVYLFDTEDPRERDYLKTILHRIYGKIYTIRPFIRKQISDIFYSFIYETEHHNGIGELLEILGSIINGFALPLKRQHKEFLMKALMPLHTAKCLSLFNPQLTYCVIQFIEKDSSLTESVILKFLKYWPKLCSIKEVIFLNELEEILDAVEPDDFKKIMIPFSLQLSKCVSSTHFQVAERALQYWNNEYIISLFSDNANIIIPIIFPELYKNSKTHWNKTINALTYNALKIFMDINHKLVNECTINFDNKEQEKLEKLKERENLWEKIENLAKENPNYGRSFIIKNVIDLEEEYDYDEDDDDLNGFKIFRNRRNTQAFVPSEDSL</sequence>
<accession>A0AAW1CZZ4</accession>
<dbReference type="PIRSF" id="PIRSF028043">
    <property type="entry name" value="PP2A_B56"/>
    <property type="match status" value="1"/>
</dbReference>
<evidence type="ECO:0000256" key="2">
    <source>
        <dbReference type="PIRNR" id="PIRNR028043"/>
    </source>
</evidence>
<dbReference type="GO" id="GO:0005829">
    <property type="term" value="C:cytosol"/>
    <property type="evidence" value="ECO:0007669"/>
    <property type="project" value="TreeGrafter"/>
</dbReference>
<dbReference type="GO" id="GO:0000159">
    <property type="term" value="C:protein phosphatase type 2A complex"/>
    <property type="evidence" value="ECO:0007669"/>
    <property type="project" value="UniProtKB-UniRule"/>
</dbReference>
<evidence type="ECO:0000313" key="4">
    <source>
        <dbReference type="Proteomes" id="UP001461498"/>
    </source>
</evidence>
<dbReference type="FunFam" id="1.25.10.10:FF:000331">
    <property type="entry name" value="Phosphoprotein phosphatase, putative"/>
    <property type="match status" value="1"/>
</dbReference>
<evidence type="ECO:0000256" key="1">
    <source>
        <dbReference type="ARBA" id="ARBA00009745"/>
    </source>
</evidence>
<dbReference type="InterPro" id="IPR016024">
    <property type="entry name" value="ARM-type_fold"/>
</dbReference>
<name>A0AAW1CZZ4_9HEMI</name>
<proteinExistence type="inferred from homology"/>
<dbReference type="InterPro" id="IPR002554">
    <property type="entry name" value="PP2A_B56"/>
</dbReference>
<comment type="caution">
    <text evidence="3">The sequence shown here is derived from an EMBL/GenBank/DDBJ whole genome shotgun (WGS) entry which is preliminary data.</text>
</comment>
<dbReference type="SUPFAM" id="SSF48371">
    <property type="entry name" value="ARM repeat"/>
    <property type="match status" value="1"/>
</dbReference>
<dbReference type="EMBL" id="JAPXFL010000007">
    <property type="protein sequence ID" value="KAK9503917.1"/>
    <property type="molecule type" value="Genomic_DNA"/>
</dbReference>
<dbReference type="GO" id="GO:0005634">
    <property type="term" value="C:nucleus"/>
    <property type="evidence" value="ECO:0007669"/>
    <property type="project" value="TreeGrafter"/>
</dbReference>
<keyword evidence="4" id="KW-1185">Reference proteome</keyword>
<gene>
    <name evidence="3" type="ORF">O3M35_010377</name>
</gene>
<dbReference type="PANTHER" id="PTHR10257:SF3">
    <property type="entry name" value="SERINE_THREONINE-PROTEIN PHOSPHATASE 2A 56 KDA REGULATORY SUBUNIT GAMMA ISOFORM"/>
    <property type="match status" value="1"/>
</dbReference>
<comment type="similarity">
    <text evidence="1">Belongs to the phosphatase 2A regulatory subunit B56 family.</text>
</comment>
<dbReference type="AlphaFoldDB" id="A0AAW1CZZ4"/>
<dbReference type="GO" id="GO:0007165">
    <property type="term" value="P:signal transduction"/>
    <property type="evidence" value="ECO:0007669"/>
    <property type="project" value="InterPro"/>
</dbReference>
<dbReference type="PANTHER" id="PTHR10257">
    <property type="entry name" value="SERINE/THREONINE PROTEIN PHOSPHATASE 2A PP2A REGULATORY SUBUNIT B"/>
    <property type="match status" value="1"/>
</dbReference>
<reference evidence="3 4" key="1">
    <citation type="submission" date="2022-12" db="EMBL/GenBank/DDBJ databases">
        <title>Chromosome-level genome assembly of true bugs.</title>
        <authorList>
            <person name="Ma L."/>
            <person name="Li H."/>
        </authorList>
    </citation>
    <scope>NUCLEOTIDE SEQUENCE [LARGE SCALE GENOMIC DNA]</scope>
    <source>
        <strain evidence="3">Lab_2022b</strain>
    </source>
</reference>
<protein>
    <recommendedName>
        <fullName evidence="2">Serine/threonine protein phosphatase 2A regulatory subunit</fullName>
    </recommendedName>
</protein>
<dbReference type="Gene3D" id="1.25.10.10">
    <property type="entry name" value="Leucine-rich Repeat Variant"/>
    <property type="match status" value="2"/>
</dbReference>
<dbReference type="Pfam" id="PF01603">
    <property type="entry name" value="B56"/>
    <property type="match status" value="2"/>
</dbReference>
<dbReference type="Proteomes" id="UP001461498">
    <property type="component" value="Unassembled WGS sequence"/>
</dbReference>
<dbReference type="InterPro" id="IPR011989">
    <property type="entry name" value="ARM-like"/>
</dbReference>
<dbReference type="GO" id="GO:0072542">
    <property type="term" value="F:protein phosphatase activator activity"/>
    <property type="evidence" value="ECO:0007669"/>
    <property type="project" value="TreeGrafter"/>
</dbReference>
<organism evidence="3 4">
    <name type="scientific">Rhynocoris fuscipes</name>
    <dbReference type="NCBI Taxonomy" id="488301"/>
    <lineage>
        <taxon>Eukaryota</taxon>
        <taxon>Metazoa</taxon>
        <taxon>Ecdysozoa</taxon>
        <taxon>Arthropoda</taxon>
        <taxon>Hexapoda</taxon>
        <taxon>Insecta</taxon>
        <taxon>Pterygota</taxon>
        <taxon>Neoptera</taxon>
        <taxon>Paraneoptera</taxon>
        <taxon>Hemiptera</taxon>
        <taxon>Heteroptera</taxon>
        <taxon>Panheteroptera</taxon>
        <taxon>Cimicomorpha</taxon>
        <taxon>Reduviidae</taxon>
        <taxon>Harpactorinae</taxon>
        <taxon>Harpactorini</taxon>
        <taxon>Rhynocoris</taxon>
    </lineage>
</organism>
<evidence type="ECO:0000313" key="3">
    <source>
        <dbReference type="EMBL" id="KAK9503917.1"/>
    </source>
</evidence>